<dbReference type="EMBL" id="AFFY01000025">
    <property type="protein sequence ID" value="EHH00109.1"/>
    <property type="molecule type" value="Genomic_DNA"/>
</dbReference>
<dbReference type="STRING" id="762968.HMPREF9441_02116"/>
<sequence>MQKSWGGIGRQISCFRKGSSCVWKIMYRRVKCGCCRRRCFARDTNGAKKGLDVECQWR</sequence>
<dbReference type="AlphaFoldDB" id="G5SRW7"/>
<proteinExistence type="predicted"/>
<dbReference type="Proteomes" id="UP000003598">
    <property type="component" value="Unassembled WGS sequence"/>
</dbReference>
<accession>G5SRW7</accession>
<gene>
    <name evidence="1" type="ORF">HMPREF9441_02116</name>
</gene>
<evidence type="ECO:0000313" key="2">
    <source>
        <dbReference type="Proteomes" id="UP000003598"/>
    </source>
</evidence>
<evidence type="ECO:0000313" key="1">
    <source>
        <dbReference type="EMBL" id="EHH00109.1"/>
    </source>
</evidence>
<name>G5SRW7_9BACT</name>
<organism evidence="1 2">
    <name type="scientific">Paraprevotella clara YIT 11840</name>
    <dbReference type="NCBI Taxonomy" id="762968"/>
    <lineage>
        <taxon>Bacteria</taxon>
        <taxon>Pseudomonadati</taxon>
        <taxon>Bacteroidota</taxon>
        <taxon>Bacteroidia</taxon>
        <taxon>Bacteroidales</taxon>
        <taxon>Prevotellaceae</taxon>
        <taxon>Paraprevotella</taxon>
    </lineage>
</organism>
<dbReference type="HOGENOM" id="CLU_2975175_0_0_10"/>
<reference evidence="1 2" key="1">
    <citation type="submission" date="2011-03" db="EMBL/GenBank/DDBJ databases">
        <authorList>
            <person name="Weinstock G."/>
            <person name="Sodergren E."/>
            <person name="Clifton S."/>
            <person name="Fulton L."/>
            <person name="Fulton B."/>
            <person name="Courtney L."/>
            <person name="Fronick C."/>
            <person name="Harrison M."/>
            <person name="Strong C."/>
            <person name="Farmer C."/>
            <person name="Delahaunty K."/>
            <person name="Markovic C."/>
            <person name="Hall O."/>
            <person name="Minx P."/>
            <person name="Tomlinson C."/>
            <person name="Mitreva M."/>
            <person name="Hou S."/>
            <person name="Chen J."/>
            <person name="Wollam A."/>
            <person name="Pepin K.H."/>
            <person name="Johnson M."/>
            <person name="Bhonagiri V."/>
            <person name="Zhang X."/>
            <person name="Suruliraj S."/>
            <person name="Warren W."/>
            <person name="Chinwalla A."/>
            <person name="Mardis E.R."/>
            <person name="Wilson R.K."/>
        </authorList>
    </citation>
    <scope>NUCLEOTIDE SEQUENCE [LARGE SCALE GENOMIC DNA]</scope>
    <source>
        <strain evidence="1 2">YIT 11840</strain>
    </source>
</reference>
<protein>
    <submittedName>
        <fullName evidence="1">Uncharacterized protein</fullName>
    </submittedName>
</protein>
<keyword evidence="2" id="KW-1185">Reference proteome</keyword>
<comment type="caution">
    <text evidence="1">The sequence shown here is derived from an EMBL/GenBank/DDBJ whole genome shotgun (WGS) entry which is preliminary data.</text>
</comment>